<evidence type="ECO:0000256" key="3">
    <source>
        <dbReference type="ARBA" id="ARBA00022741"/>
    </source>
</evidence>
<evidence type="ECO:0000313" key="8">
    <source>
        <dbReference type="EMBL" id="GKZ24176.1"/>
    </source>
</evidence>
<protein>
    <recommendedName>
        <fullName evidence="1">non-specific serine/threonine protein kinase</fullName>
        <ecNumber evidence="1">2.7.11.1</ecNumber>
    </recommendedName>
</protein>
<dbReference type="GO" id="GO:0005524">
    <property type="term" value="F:ATP binding"/>
    <property type="evidence" value="ECO:0007669"/>
    <property type="project" value="UniProtKB-KW"/>
</dbReference>
<dbReference type="Gene3D" id="1.10.510.10">
    <property type="entry name" value="Transferase(Phosphotransferase) domain 1"/>
    <property type="match status" value="1"/>
</dbReference>
<reference evidence="8" key="1">
    <citation type="submission" date="2022-07" db="EMBL/GenBank/DDBJ databases">
        <title>Taxonomy of Aspergillus series Nigri: significant species reduction supported by multi-species coalescent approaches.</title>
        <authorList>
            <person name="Bian C."/>
            <person name="Kusuya Y."/>
            <person name="Sklenar F."/>
            <person name="D'hooge E."/>
            <person name="Yaguchi T."/>
            <person name="Takahashi H."/>
            <person name="Hubka V."/>
        </authorList>
    </citation>
    <scope>NUCLEOTIDE SEQUENCE</scope>
    <source>
        <strain evidence="8">CBS 733.88</strain>
    </source>
</reference>
<sequence>MLSYLWRCYSTALTALRYFGYLGYRAFGLLSHIFPLSIGYHPSRADKPDDLVANHPAGDDASTPNCDTYTVQLHPQRDLEVIKSGSSARVYKVDDHIVLKSSSPFQPPGHNTSASDRWHYTSNTTSQPNKLQNERTLLQLLQNHPHPHIIEAIDVNQPEGIYLRRYHSLSEDKIPPQRHRIRWYRDLTDALCHIHKLGIVHANVQIDNILLDDHDRVILSDFSAASPFHEPNLAFSINGPSPTLSEATDIFAMGSLIYHMEHGIEPKLSVDSQGTWVLPHVHTGRPMLDTIIREAWLGHYGRASEMLECLVSIDTVGDVSVPGSRDRSISTEELRRRVREWREYRENTLAFIDRNL</sequence>
<dbReference type="InterPro" id="IPR050660">
    <property type="entry name" value="NEK_Ser/Thr_kinase"/>
</dbReference>
<dbReference type="GO" id="GO:0004674">
    <property type="term" value="F:protein serine/threonine kinase activity"/>
    <property type="evidence" value="ECO:0007669"/>
    <property type="project" value="UniProtKB-EC"/>
</dbReference>
<accession>A0A9W5YXX1</accession>
<keyword evidence="5" id="KW-0067">ATP-binding</keyword>
<evidence type="ECO:0000256" key="4">
    <source>
        <dbReference type="ARBA" id="ARBA00022777"/>
    </source>
</evidence>
<proteinExistence type="predicted"/>
<keyword evidence="3" id="KW-0547">Nucleotide-binding</keyword>
<feature type="region of interest" description="Disordered" evidence="6">
    <location>
        <begin position="102"/>
        <end position="129"/>
    </location>
</feature>
<organism evidence="8 9">
    <name type="scientific">Aspergillus brasiliensis</name>
    <dbReference type="NCBI Taxonomy" id="319629"/>
    <lineage>
        <taxon>Eukaryota</taxon>
        <taxon>Fungi</taxon>
        <taxon>Dikarya</taxon>
        <taxon>Ascomycota</taxon>
        <taxon>Pezizomycotina</taxon>
        <taxon>Eurotiomycetes</taxon>
        <taxon>Eurotiomycetidae</taxon>
        <taxon>Eurotiales</taxon>
        <taxon>Aspergillaceae</taxon>
        <taxon>Aspergillus</taxon>
        <taxon>Aspergillus subgen. Circumdati</taxon>
    </lineage>
</organism>
<dbReference type="PANTHER" id="PTHR43671:SF13">
    <property type="entry name" value="SERINE_THREONINE-PROTEIN KINASE NEK2"/>
    <property type="match status" value="1"/>
</dbReference>
<dbReference type="EMBL" id="BROQ01000080">
    <property type="protein sequence ID" value="GKZ24176.1"/>
    <property type="molecule type" value="Genomic_DNA"/>
</dbReference>
<feature type="domain" description="Protein kinase" evidence="7">
    <location>
        <begin position="76"/>
        <end position="356"/>
    </location>
</feature>
<evidence type="ECO:0000256" key="6">
    <source>
        <dbReference type="SAM" id="MobiDB-lite"/>
    </source>
</evidence>
<dbReference type="AlphaFoldDB" id="A0A9W5YXX1"/>
<dbReference type="PROSITE" id="PS50011">
    <property type="entry name" value="PROTEIN_KINASE_DOM"/>
    <property type="match status" value="1"/>
</dbReference>
<evidence type="ECO:0000259" key="7">
    <source>
        <dbReference type="PROSITE" id="PS50011"/>
    </source>
</evidence>
<gene>
    <name evidence="8" type="ORF">AbraCBS73388_010968</name>
</gene>
<keyword evidence="2" id="KW-0808">Transferase</keyword>
<name>A0A9W5YXX1_9EURO</name>
<dbReference type="Proteomes" id="UP001143548">
    <property type="component" value="Unassembled WGS sequence"/>
</dbReference>
<keyword evidence="4" id="KW-0418">Kinase</keyword>
<evidence type="ECO:0000256" key="2">
    <source>
        <dbReference type="ARBA" id="ARBA00022679"/>
    </source>
</evidence>
<comment type="caution">
    <text evidence="8">The sequence shown here is derived from an EMBL/GenBank/DDBJ whole genome shotgun (WGS) entry which is preliminary data.</text>
</comment>
<dbReference type="Pfam" id="PF00069">
    <property type="entry name" value="Pkinase"/>
    <property type="match status" value="1"/>
</dbReference>
<dbReference type="InterPro" id="IPR000719">
    <property type="entry name" value="Prot_kinase_dom"/>
</dbReference>
<dbReference type="SUPFAM" id="SSF56112">
    <property type="entry name" value="Protein kinase-like (PK-like)"/>
    <property type="match status" value="1"/>
</dbReference>
<evidence type="ECO:0000256" key="1">
    <source>
        <dbReference type="ARBA" id="ARBA00012513"/>
    </source>
</evidence>
<dbReference type="PANTHER" id="PTHR43671">
    <property type="entry name" value="SERINE/THREONINE-PROTEIN KINASE NEK"/>
    <property type="match status" value="1"/>
</dbReference>
<evidence type="ECO:0000256" key="5">
    <source>
        <dbReference type="ARBA" id="ARBA00022840"/>
    </source>
</evidence>
<dbReference type="EC" id="2.7.11.1" evidence="1"/>
<dbReference type="InterPro" id="IPR011009">
    <property type="entry name" value="Kinase-like_dom_sf"/>
</dbReference>
<dbReference type="SMART" id="SM00220">
    <property type="entry name" value="S_TKc"/>
    <property type="match status" value="1"/>
</dbReference>
<evidence type="ECO:0000313" key="9">
    <source>
        <dbReference type="Proteomes" id="UP001143548"/>
    </source>
</evidence>